<feature type="domain" description="Serine aminopeptidase S33" evidence="1">
    <location>
        <begin position="138"/>
        <end position="379"/>
    </location>
</feature>
<dbReference type="Gene3D" id="3.40.50.1820">
    <property type="entry name" value="alpha/beta hydrolase"/>
    <property type="match status" value="1"/>
</dbReference>
<dbReference type="FunCoup" id="A0A1U8ACC3">
    <property type="interactions" value="556"/>
</dbReference>
<evidence type="ECO:0000259" key="1">
    <source>
        <dbReference type="Pfam" id="PF12146"/>
    </source>
</evidence>
<dbReference type="AlphaFoldDB" id="A0A1U8ACC3"/>
<proteinExistence type="predicted"/>
<dbReference type="SUPFAM" id="SSF53474">
    <property type="entry name" value="alpha/beta-Hydrolases"/>
    <property type="match status" value="1"/>
</dbReference>
<dbReference type="InterPro" id="IPR051044">
    <property type="entry name" value="MAG_DAG_Lipase"/>
</dbReference>
<reference evidence="3" key="1">
    <citation type="submission" date="2025-08" db="UniProtKB">
        <authorList>
            <consortium name="RefSeq"/>
        </authorList>
    </citation>
    <scope>IDENTIFICATION</scope>
</reference>
<organism evidence="2 3">
    <name type="scientific">Nelumbo nucifera</name>
    <name type="common">Sacred lotus</name>
    <dbReference type="NCBI Taxonomy" id="4432"/>
    <lineage>
        <taxon>Eukaryota</taxon>
        <taxon>Viridiplantae</taxon>
        <taxon>Streptophyta</taxon>
        <taxon>Embryophyta</taxon>
        <taxon>Tracheophyta</taxon>
        <taxon>Spermatophyta</taxon>
        <taxon>Magnoliopsida</taxon>
        <taxon>Proteales</taxon>
        <taxon>Nelumbonaceae</taxon>
        <taxon>Nelumbo</taxon>
    </lineage>
</organism>
<dbReference type="InterPro" id="IPR029058">
    <property type="entry name" value="AB_hydrolase_fold"/>
</dbReference>
<dbReference type="PANTHER" id="PTHR11614">
    <property type="entry name" value="PHOSPHOLIPASE-RELATED"/>
    <property type="match status" value="1"/>
</dbReference>
<dbReference type="InterPro" id="IPR022742">
    <property type="entry name" value="Hydrolase_4"/>
</dbReference>
<dbReference type="GeneID" id="104602943"/>
<name>A0A1U8ACC3_NELNU</name>
<dbReference type="PRINTS" id="PR00111">
    <property type="entry name" value="ABHYDROLASE"/>
</dbReference>
<dbReference type="eggNOG" id="KOG1455">
    <property type="taxonomic scope" value="Eukaryota"/>
</dbReference>
<evidence type="ECO:0000313" key="3">
    <source>
        <dbReference type="RefSeq" id="XP_010265123.1"/>
    </source>
</evidence>
<accession>A0A1U8ACC3</accession>
<sequence>MELSLTFQYQPPKLPQFRRSSHYLIGDTRICQVSNFSRRASRNLTVLTPKTCGAIVAKKKSTIESLSEEMNSIASQNMDFAPARRRVRSAFMDVQQKLDHILFKTVPPGIRTEEWYERNSRGLEIFCKSWLPKESVQIKGALFFCHGYGSTCTFFFEGIAKRIASSGYGVYALDYPGFGLSEGLHGYIPDFDELVDDVIERYRNIKGRPELNGLPHFILGQSMGGAVSLKVHLKQPDEWDGVVLVAPMCKIAEDVMPPPAVLKILTFMSKVIPEAKLFPEKDIADLSFRDSRKRKMAAYNVIAYSDQMRLKNAVELLKATKDIESQVEKVSSPLLVLHGDADKVTDPLVSKFLYEKASSKDKTLKLYEEGYHSILEGEPDDRILNILDDIVSWLDSRCAVK</sequence>
<dbReference type="RefSeq" id="XP_010265123.1">
    <property type="nucleotide sequence ID" value="XM_010266821.2"/>
</dbReference>
<dbReference type="Pfam" id="PF12146">
    <property type="entry name" value="Hydrolase_4"/>
    <property type="match status" value="1"/>
</dbReference>
<keyword evidence="2" id="KW-1185">Reference proteome</keyword>
<dbReference type="OMA" id="ILIFMEL"/>
<evidence type="ECO:0000313" key="2">
    <source>
        <dbReference type="Proteomes" id="UP000189703"/>
    </source>
</evidence>
<gene>
    <name evidence="3" type="primary">LOC104602943</name>
</gene>
<dbReference type="FunFam" id="3.40.50.1820:FF:000054">
    <property type="entry name" value="Alpha/beta-Hydrolases superfamily protein"/>
    <property type="match status" value="1"/>
</dbReference>
<dbReference type="STRING" id="4432.A0A1U8ACC3"/>
<dbReference type="KEGG" id="nnu:104602943"/>
<protein>
    <submittedName>
        <fullName evidence="3">Caffeoylshikimate esterase-like</fullName>
    </submittedName>
</protein>
<dbReference type="GO" id="GO:0016020">
    <property type="term" value="C:membrane"/>
    <property type="evidence" value="ECO:0000318"/>
    <property type="project" value="GO_Central"/>
</dbReference>
<dbReference type="Proteomes" id="UP000189703">
    <property type="component" value="Unplaced"/>
</dbReference>
<dbReference type="GO" id="GO:0016298">
    <property type="term" value="F:lipase activity"/>
    <property type="evidence" value="ECO:0000318"/>
    <property type="project" value="GO_Central"/>
</dbReference>
<dbReference type="OrthoDB" id="2498029at2759"/>
<dbReference type="InterPro" id="IPR000073">
    <property type="entry name" value="AB_hydrolase_1"/>
</dbReference>
<dbReference type="InParanoid" id="A0A1U8ACC3"/>